<evidence type="ECO:0000256" key="2">
    <source>
        <dbReference type="ARBA" id="ARBA00010168"/>
    </source>
</evidence>
<evidence type="ECO:0000256" key="8">
    <source>
        <dbReference type="ARBA" id="ARBA00022884"/>
    </source>
</evidence>
<evidence type="ECO:0000256" key="9">
    <source>
        <dbReference type="ARBA" id="ARBA00023211"/>
    </source>
</evidence>
<keyword evidence="6 11" id="KW-0255">Endonuclease</keyword>
<evidence type="ECO:0000256" key="4">
    <source>
        <dbReference type="ARBA" id="ARBA00022722"/>
    </source>
</evidence>
<dbReference type="PROSITE" id="PS51959">
    <property type="entry name" value="ENDOU"/>
    <property type="match status" value="1"/>
</dbReference>
<dbReference type="GO" id="GO:0016787">
    <property type="term" value="F:hydrolase activity"/>
    <property type="evidence" value="ECO:0007669"/>
    <property type="project" value="UniProtKB-KW"/>
</dbReference>
<evidence type="ECO:0000256" key="1">
    <source>
        <dbReference type="ARBA" id="ARBA00001936"/>
    </source>
</evidence>
<comment type="subunit">
    <text evidence="3 11">Monomer.</text>
</comment>
<keyword evidence="14" id="KW-1185">Reference proteome</keyword>
<dbReference type="EMBL" id="KN738485">
    <property type="protein sequence ID" value="KIH54785.1"/>
    <property type="molecule type" value="Genomic_DNA"/>
</dbReference>
<dbReference type="Proteomes" id="UP000054047">
    <property type="component" value="Unassembled WGS sequence"/>
</dbReference>
<keyword evidence="10" id="KW-0456">Lyase</keyword>
<dbReference type="PANTHER" id="PTHR12439:SF11">
    <property type="entry name" value="URIDYLATE-SPECIFIC ENDORIBONUCLEASE"/>
    <property type="match status" value="1"/>
</dbReference>
<dbReference type="InterPro" id="IPR037227">
    <property type="entry name" value="EndoU-like"/>
</dbReference>
<evidence type="ECO:0000256" key="5">
    <source>
        <dbReference type="ARBA" id="ARBA00022723"/>
    </source>
</evidence>
<gene>
    <name evidence="13" type="ORF">ANCDUO_15067</name>
</gene>
<keyword evidence="4 11" id="KW-0540">Nuclease</keyword>
<dbReference type="Pfam" id="PF09412">
    <property type="entry name" value="XendoU"/>
    <property type="match status" value="1"/>
</dbReference>
<keyword evidence="8 11" id="KW-0694">RNA-binding</keyword>
<dbReference type="GO" id="GO:0004521">
    <property type="term" value="F:RNA endonuclease activity"/>
    <property type="evidence" value="ECO:0007669"/>
    <property type="project" value="UniProtKB-UniRule"/>
</dbReference>
<evidence type="ECO:0000256" key="7">
    <source>
        <dbReference type="ARBA" id="ARBA00022801"/>
    </source>
</evidence>
<dbReference type="SUPFAM" id="SSF142877">
    <property type="entry name" value="EndoU-like"/>
    <property type="match status" value="1"/>
</dbReference>
<accession>A0A0C2G1G9</accession>
<evidence type="ECO:0000256" key="11">
    <source>
        <dbReference type="RuleBase" id="RU367085"/>
    </source>
</evidence>
<evidence type="ECO:0000259" key="12">
    <source>
        <dbReference type="PROSITE" id="PS51959"/>
    </source>
</evidence>
<comment type="similarity">
    <text evidence="2 11">Belongs to the ENDOU family.</text>
</comment>
<evidence type="ECO:0000256" key="10">
    <source>
        <dbReference type="ARBA" id="ARBA00023239"/>
    </source>
</evidence>
<evidence type="ECO:0000313" key="13">
    <source>
        <dbReference type="EMBL" id="KIH54785.1"/>
    </source>
</evidence>
<evidence type="ECO:0000313" key="14">
    <source>
        <dbReference type="Proteomes" id="UP000054047"/>
    </source>
</evidence>
<reference evidence="13 14" key="1">
    <citation type="submission" date="2013-12" db="EMBL/GenBank/DDBJ databases">
        <title>Draft genome of the parsitic nematode Ancylostoma duodenale.</title>
        <authorList>
            <person name="Mitreva M."/>
        </authorList>
    </citation>
    <scope>NUCLEOTIDE SEQUENCE [LARGE SCALE GENOMIC DNA]</scope>
    <source>
        <strain evidence="13 14">Zhejiang</strain>
    </source>
</reference>
<evidence type="ECO:0000256" key="3">
    <source>
        <dbReference type="ARBA" id="ARBA00011245"/>
    </source>
</evidence>
<organism evidence="13 14">
    <name type="scientific">Ancylostoma duodenale</name>
    <dbReference type="NCBI Taxonomy" id="51022"/>
    <lineage>
        <taxon>Eukaryota</taxon>
        <taxon>Metazoa</taxon>
        <taxon>Ecdysozoa</taxon>
        <taxon>Nematoda</taxon>
        <taxon>Chromadorea</taxon>
        <taxon>Rhabditida</taxon>
        <taxon>Rhabditina</taxon>
        <taxon>Rhabditomorpha</taxon>
        <taxon>Strongyloidea</taxon>
        <taxon>Ancylostomatidae</taxon>
        <taxon>Ancylostomatinae</taxon>
        <taxon>Ancylostoma</taxon>
    </lineage>
</organism>
<dbReference type="InterPro" id="IPR018998">
    <property type="entry name" value="EndoU_C"/>
</dbReference>
<dbReference type="GO" id="GO:0016829">
    <property type="term" value="F:lyase activity"/>
    <property type="evidence" value="ECO:0007669"/>
    <property type="project" value="UniProtKB-KW"/>
</dbReference>
<sequence length="64" mass="7022">MAALRFTWQGALKRTGSLLIGTSPQYDMALYTLCFLSRRGKEPCQLYIGTVYPTAGKKTSTCGV</sequence>
<proteinExistence type="inferred from homology"/>
<keyword evidence="5 11" id="KW-0479">Metal-binding</keyword>
<dbReference type="GO" id="GO:0046872">
    <property type="term" value="F:metal ion binding"/>
    <property type="evidence" value="ECO:0007669"/>
    <property type="project" value="UniProtKB-UniRule"/>
</dbReference>
<comment type="cofactor">
    <cofactor evidence="1 11">
        <name>Mn(2+)</name>
        <dbReference type="ChEBI" id="CHEBI:29035"/>
    </cofactor>
</comment>
<keyword evidence="9 11" id="KW-0464">Manganese</keyword>
<evidence type="ECO:0000256" key="6">
    <source>
        <dbReference type="ARBA" id="ARBA00022759"/>
    </source>
</evidence>
<dbReference type="GO" id="GO:0003723">
    <property type="term" value="F:RNA binding"/>
    <property type="evidence" value="ECO:0007669"/>
    <property type="project" value="UniProtKB-UniRule"/>
</dbReference>
<keyword evidence="7 11" id="KW-0378">Hydrolase</keyword>
<dbReference type="InterPro" id="IPR039787">
    <property type="entry name" value="ENDOU"/>
</dbReference>
<dbReference type="AlphaFoldDB" id="A0A0C2G1G9"/>
<name>A0A0C2G1G9_9BILA</name>
<dbReference type="PANTHER" id="PTHR12439">
    <property type="entry name" value="PLACENTAL PROTEIN 11-RELATED"/>
    <property type="match status" value="1"/>
</dbReference>
<feature type="domain" description="EndoU" evidence="12">
    <location>
        <begin position="1"/>
        <end position="64"/>
    </location>
</feature>
<protein>
    <recommendedName>
        <fullName evidence="12">EndoU domain-containing protein</fullName>
    </recommendedName>
</protein>
<dbReference type="OrthoDB" id="430326at2759"/>